<keyword evidence="3" id="KW-0812">Transmembrane</keyword>
<dbReference type="Gene3D" id="3.40.50.1820">
    <property type="entry name" value="alpha/beta hydrolase"/>
    <property type="match status" value="1"/>
</dbReference>
<keyword evidence="3" id="KW-1133">Transmembrane helix</keyword>
<evidence type="ECO:0000313" key="6">
    <source>
        <dbReference type="Proteomes" id="UP001519460"/>
    </source>
</evidence>
<organism evidence="5 6">
    <name type="scientific">Batillaria attramentaria</name>
    <dbReference type="NCBI Taxonomy" id="370345"/>
    <lineage>
        <taxon>Eukaryota</taxon>
        <taxon>Metazoa</taxon>
        <taxon>Spiralia</taxon>
        <taxon>Lophotrochozoa</taxon>
        <taxon>Mollusca</taxon>
        <taxon>Gastropoda</taxon>
        <taxon>Caenogastropoda</taxon>
        <taxon>Sorbeoconcha</taxon>
        <taxon>Cerithioidea</taxon>
        <taxon>Batillariidae</taxon>
        <taxon>Batillaria</taxon>
    </lineage>
</organism>
<dbReference type="PRINTS" id="PR00111">
    <property type="entry name" value="ABHYDROLASE"/>
</dbReference>
<name>A0ABD0JX51_9CAEN</name>
<keyword evidence="1" id="KW-0378">Hydrolase</keyword>
<evidence type="ECO:0000256" key="2">
    <source>
        <dbReference type="ARBA" id="ARBA00038334"/>
    </source>
</evidence>
<dbReference type="GO" id="GO:0004301">
    <property type="term" value="F:epoxide hydrolase activity"/>
    <property type="evidence" value="ECO:0007669"/>
    <property type="project" value="UniProtKB-ARBA"/>
</dbReference>
<gene>
    <name evidence="5" type="ORF">BaRGS_00029214</name>
</gene>
<keyword evidence="6" id="KW-1185">Reference proteome</keyword>
<dbReference type="Pfam" id="PF00561">
    <property type="entry name" value="Abhydrolase_1"/>
    <property type="match status" value="1"/>
</dbReference>
<accession>A0ABD0JX51</accession>
<dbReference type="InterPro" id="IPR000073">
    <property type="entry name" value="AB_hydrolase_1"/>
</dbReference>
<evidence type="ECO:0000259" key="4">
    <source>
        <dbReference type="Pfam" id="PF00561"/>
    </source>
</evidence>
<sequence>MAGLPFLTKLALWTFSYSTGSFFAIMVVFRVLVGIVKKGPRTLFYTKHRPAPPACMQDPSLGVHGFAHLEDVRLHYVSNGAEDKPLMLLVHGFPEFWYSWRHQLREFKDRFRVVAVDQRGYGDSDKPKGVSNYALTTLTNDLRQLIPALGYKKCVLVGHDWGGLVCWAFAQTNPEMVERLIVMNCPSVDAYFKRLMSGFSQLKKSWYVSFFQIPCVPEMFMGLSDMNALTGMFTGKAMGVKSGAMTEEDVEAYKYTFQRSGFTAPINYYRALVRYPGLALYRLRQPELKVTCPTLIIWGCKDGALDTELAALSADTVSEEATIKYIEDSSHWTPMDRPELVNEYMRDFLDTTSKKSHL</sequence>
<evidence type="ECO:0000256" key="1">
    <source>
        <dbReference type="ARBA" id="ARBA00022801"/>
    </source>
</evidence>
<dbReference type="PANTHER" id="PTHR43329">
    <property type="entry name" value="EPOXIDE HYDROLASE"/>
    <property type="match status" value="1"/>
</dbReference>
<comment type="similarity">
    <text evidence="2">Belongs to the AB hydrolase superfamily. Epoxide hydrolase family.</text>
</comment>
<protein>
    <recommendedName>
        <fullName evidence="4">AB hydrolase-1 domain-containing protein</fullName>
    </recommendedName>
</protein>
<evidence type="ECO:0000256" key="3">
    <source>
        <dbReference type="SAM" id="Phobius"/>
    </source>
</evidence>
<dbReference type="EMBL" id="JACVVK020000300">
    <property type="protein sequence ID" value="KAK7479577.1"/>
    <property type="molecule type" value="Genomic_DNA"/>
</dbReference>
<comment type="caution">
    <text evidence="5">The sequence shown here is derived from an EMBL/GenBank/DDBJ whole genome shotgun (WGS) entry which is preliminary data.</text>
</comment>
<proteinExistence type="inferred from homology"/>
<reference evidence="5 6" key="1">
    <citation type="journal article" date="2023" name="Sci. Data">
        <title>Genome assembly of the Korean intertidal mud-creeper Batillaria attramentaria.</title>
        <authorList>
            <person name="Patra A.K."/>
            <person name="Ho P.T."/>
            <person name="Jun S."/>
            <person name="Lee S.J."/>
            <person name="Kim Y."/>
            <person name="Won Y.J."/>
        </authorList>
    </citation>
    <scope>NUCLEOTIDE SEQUENCE [LARGE SCALE GENOMIC DNA]</scope>
    <source>
        <strain evidence="5">Wonlab-2016</strain>
    </source>
</reference>
<feature type="domain" description="AB hydrolase-1" evidence="4">
    <location>
        <begin position="85"/>
        <end position="338"/>
    </location>
</feature>
<dbReference type="SUPFAM" id="SSF53474">
    <property type="entry name" value="alpha/beta-Hydrolases"/>
    <property type="match status" value="1"/>
</dbReference>
<dbReference type="PRINTS" id="PR00412">
    <property type="entry name" value="EPOXHYDRLASE"/>
</dbReference>
<dbReference type="Proteomes" id="UP001519460">
    <property type="component" value="Unassembled WGS sequence"/>
</dbReference>
<dbReference type="InterPro" id="IPR000639">
    <property type="entry name" value="Epox_hydrolase-like"/>
</dbReference>
<feature type="transmembrane region" description="Helical" evidence="3">
    <location>
        <begin position="12"/>
        <end position="33"/>
    </location>
</feature>
<dbReference type="AlphaFoldDB" id="A0ABD0JX51"/>
<evidence type="ECO:0000313" key="5">
    <source>
        <dbReference type="EMBL" id="KAK7479577.1"/>
    </source>
</evidence>
<dbReference type="InterPro" id="IPR029058">
    <property type="entry name" value="AB_hydrolase_fold"/>
</dbReference>
<keyword evidence="3" id="KW-0472">Membrane</keyword>